<feature type="signal peptide" evidence="1">
    <location>
        <begin position="1"/>
        <end position="27"/>
    </location>
</feature>
<proteinExistence type="predicted"/>
<evidence type="ECO:0000313" key="2">
    <source>
        <dbReference type="EMBL" id="PZF80358.1"/>
    </source>
</evidence>
<gene>
    <name evidence="2" type="ORF">C1I92_26570</name>
</gene>
<keyword evidence="1" id="KW-0732">Signal</keyword>
<dbReference type="SUPFAM" id="SSF75005">
    <property type="entry name" value="Arabinanase/levansucrase/invertase"/>
    <property type="match status" value="1"/>
</dbReference>
<feature type="chain" id="PRO_5038775239" description="Glycosyl hydrolase family 32" evidence="1">
    <location>
        <begin position="28"/>
        <end position="720"/>
    </location>
</feature>
<organism evidence="2 3">
    <name type="scientific">Jiangella anatolica</name>
    <dbReference type="NCBI Taxonomy" id="2670374"/>
    <lineage>
        <taxon>Bacteria</taxon>
        <taxon>Bacillati</taxon>
        <taxon>Actinomycetota</taxon>
        <taxon>Actinomycetes</taxon>
        <taxon>Jiangellales</taxon>
        <taxon>Jiangellaceae</taxon>
        <taxon>Jiangella</taxon>
    </lineage>
</organism>
<sequence length="720" mass="76960">MRRPHRRTLALLAAAALLVGAVPGGSATPAPGAQLAETQHPIVNPSFEDSPAGAAPTGWTVTTTGTGGSALVTAADAAAGDQSLRVIQPAGSTVTVVSSATPIVQEQRLSIRGRLELEAGTSASLMIQYRRADNVRVADRQIELPAGSSGWQQLDVKLAAPPFATKVVVMIRANATGGGTTLVDDLELREEAPEVYDPVLGQQQELLIDDYRIDSVTDLERVVHPGTKTGPVLTPTEPWESNMVQLYGSAFYDPSYGKYRMWYAGISGGWRLLYAESDDGLTWTKPDLGLVTYQGSTANNILMAPGGGGGVVYDPHDPDPNRRYKLLQLVNPPRTYQAFFSPDGFTWTPSPVNPALPAADVITVDYDEENGRFIAMSKQPYGVRAFFLSTSTDFVHWSTPEYALAADDIDRQTAYDNGSLEAQTYGLPAMAYGNDYVGFPWLLEITELAPDGTTGGGVDGPSYVQIAASRDLRHWHRPDRSQVVELGPDGTWDDGMIFTSSNLIVTDTEVSMYYGGWDDTHGVPGGQRSAAIGRVSWRKDGWVSMRAGATTGTLTTKELDVSGDSLFVNADLGSGGSLRAEILDAAGDPLPGFGLADSNPVTGDQLKAELTWDGADFAAIAGQPLRIRFHLTGGDLYSFTVADAATVAFGGADSGVENRAGDDERTLVDEVWAEGPFRDHAAFVRTVRGVAERWRTTGLLRRSEAQAIQVAAARSDIGRG</sequence>
<dbReference type="Gene3D" id="2.60.120.260">
    <property type="entry name" value="Galactose-binding domain-like"/>
    <property type="match status" value="1"/>
</dbReference>
<dbReference type="Gene3D" id="2.115.10.20">
    <property type="entry name" value="Glycosyl hydrolase domain, family 43"/>
    <property type="match status" value="2"/>
</dbReference>
<evidence type="ECO:0000313" key="3">
    <source>
        <dbReference type="Proteomes" id="UP000248764"/>
    </source>
</evidence>
<accession>A0A2W2BJ74</accession>
<comment type="caution">
    <text evidence="2">The sequence shown here is derived from an EMBL/GenBank/DDBJ whole genome shotgun (WGS) entry which is preliminary data.</text>
</comment>
<evidence type="ECO:0000256" key="1">
    <source>
        <dbReference type="SAM" id="SignalP"/>
    </source>
</evidence>
<dbReference type="EMBL" id="POTW01000091">
    <property type="protein sequence ID" value="PZF80358.1"/>
    <property type="molecule type" value="Genomic_DNA"/>
</dbReference>
<name>A0A2W2BJ74_9ACTN</name>
<reference evidence="2 3" key="1">
    <citation type="submission" date="2018-01" db="EMBL/GenBank/DDBJ databases">
        <title>Draft genome sequence of Jiangella sp. GTF31.</title>
        <authorList>
            <person name="Sahin N."/>
            <person name="Ay H."/>
            <person name="Saygin H."/>
        </authorList>
    </citation>
    <scope>NUCLEOTIDE SEQUENCE [LARGE SCALE GENOMIC DNA]</scope>
    <source>
        <strain evidence="2 3">GTF31</strain>
    </source>
</reference>
<dbReference type="Proteomes" id="UP000248764">
    <property type="component" value="Unassembled WGS sequence"/>
</dbReference>
<protein>
    <recommendedName>
        <fullName evidence="4">Glycosyl hydrolase family 32</fullName>
    </recommendedName>
</protein>
<dbReference type="RefSeq" id="WP_111257648.1">
    <property type="nucleotide sequence ID" value="NZ_POTW01000091.1"/>
</dbReference>
<keyword evidence="3" id="KW-1185">Reference proteome</keyword>
<dbReference type="InterPro" id="IPR023296">
    <property type="entry name" value="Glyco_hydro_beta-prop_sf"/>
</dbReference>
<dbReference type="AlphaFoldDB" id="A0A2W2BJ74"/>
<evidence type="ECO:0008006" key="4">
    <source>
        <dbReference type="Google" id="ProtNLM"/>
    </source>
</evidence>